<dbReference type="GO" id="GO:0061711">
    <property type="term" value="F:tRNA N(6)-L-threonylcarbamoyladenine synthase activity"/>
    <property type="evidence" value="ECO:0007669"/>
    <property type="project" value="UniProtKB-EC"/>
</dbReference>
<protein>
    <recommendedName>
        <fullName evidence="1">N(6)-L-threonylcarbamoyladenine synthase</fullName>
        <ecNumber evidence="1">2.3.1.234</ecNumber>
    </recommendedName>
</protein>
<dbReference type="GO" id="GO:0046872">
    <property type="term" value="F:metal ion binding"/>
    <property type="evidence" value="ECO:0007669"/>
    <property type="project" value="UniProtKB-KW"/>
</dbReference>
<evidence type="ECO:0000313" key="8">
    <source>
        <dbReference type="EMBL" id="RIE00974.1"/>
    </source>
</evidence>
<keyword evidence="5" id="KW-0012">Acyltransferase</keyword>
<dbReference type="PRINTS" id="PR00789">
    <property type="entry name" value="OSIALOPTASE"/>
</dbReference>
<dbReference type="PANTHER" id="PTHR11735">
    <property type="entry name" value="TRNA N6-ADENOSINE THREONYLCARBAMOYLTRANSFERASE"/>
    <property type="match status" value="1"/>
</dbReference>
<evidence type="ECO:0000256" key="1">
    <source>
        <dbReference type="ARBA" id="ARBA00012156"/>
    </source>
</evidence>
<dbReference type="InterPro" id="IPR022496">
    <property type="entry name" value="T6A_TsaB"/>
</dbReference>
<gene>
    <name evidence="8" type="primary">tsaB</name>
    <name evidence="8" type="ORF">D3H35_25790</name>
</gene>
<dbReference type="GO" id="GO:0002949">
    <property type="term" value="P:tRNA threonylcarbamoyladenosine modification"/>
    <property type="evidence" value="ECO:0007669"/>
    <property type="project" value="InterPro"/>
</dbReference>
<keyword evidence="3" id="KW-0819">tRNA processing</keyword>
<evidence type="ECO:0000256" key="6">
    <source>
        <dbReference type="ARBA" id="ARBA00048117"/>
    </source>
</evidence>
<evidence type="ECO:0000313" key="9">
    <source>
        <dbReference type="Proteomes" id="UP000266340"/>
    </source>
</evidence>
<comment type="caution">
    <text evidence="8">The sequence shown here is derived from an EMBL/GenBank/DDBJ whole genome shotgun (WGS) entry which is preliminary data.</text>
</comment>
<dbReference type="NCBIfam" id="TIGR03725">
    <property type="entry name" value="T6A_YeaZ"/>
    <property type="match status" value="1"/>
</dbReference>
<dbReference type="InterPro" id="IPR000905">
    <property type="entry name" value="Gcp-like_dom"/>
</dbReference>
<keyword evidence="9" id="KW-1185">Reference proteome</keyword>
<dbReference type="AlphaFoldDB" id="A0A398CPT1"/>
<dbReference type="Gene3D" id="3.30.420.40">
    <property type="match status" value="2"/>
</dbReference>
<dbReference type="OrthoDB" id="9784166at2"/>
<dbReference type="Pfam" id="PF00814">
    <property type="entry name" value="TsaD"/>
    <property type="match status" value="1"/>
</dbReference>
<dbReference type="RefSeq" id="WP_119152034.1">
    <property type="nucleotide sequence ID" value="NZ_JBHSOV010000021.1"/>
</dbReference>
<dbReference type="GO" id="GO:0005829">
    <property type="term" value="C:cytosol"/>
    <property type="evidence" value="ECO:0007669"/>
    <property type="project" value="TreeGrafter"/>
</dbReference>
<dbReference type="CDD" id="cd24032">
    <property type="entry name" value="ASKHA_NBD_TsaB"/>
    <property type="match status" value="1"/>
</dbReference>
<evidence type="ECO:0000256" key="5">
    <source>
        <dbReference type="ARBA" id="ARBA00023315"/>
    </source>
</evidence>
<evidence type="ECO:0000256" key="2">
    <source>
        <dbReference type="ARBA" id="ARBA00022679"/>
    </source>
</evidence>
<dbReference type="InterPro" id="IPR017861">
    <property type="entry name" value="KAE1/TsaD"/>
</dbReference>
<proteinExistence type="predicted"/>
<dbReference type="InterPro" id="IPR043129">
    <property type="entry name" value="ATPase_NBD"/>
</dbReference>
<organism evidence="8 9">
    <name type="scientific">Cohnella faecalis</name>
    <dbReference type="NCBI Taxonomy" id="2315694"/>
    <lineage>
        <taxon>Bacteria</taxon>
        <taxon>Bacillati</taxon>
        <taxon>Bacillota</taxon>
        <taxon>Bacilli</taxon>
        <taxon>Bacillales</taxon>
        <taxon>Paenibacillaceae</taxon>
        <taxon>Cohnella</taxon>
    </lineage>
</organism>
<evidence type="ECO:0000256" key="3">
    <source>
        <dbReference type="ARBA" id="ARBA00022694"/>
    </source>
</evidence>
<dbReference type="PANTHER" id="PTHR11735:SF11">
    <property type="entry name" value="TRNA THREONYLCARBAMOYLADENOSINE BIOSYNTHESIS PROTEIN TSAB"/>
    <property type="match status" value="1"/>
</dbReference>
<dbReference type="Proteomes" id="UP000266340">
    <property type="component" value="Unassembled WGS sequence"/>
</dbReference>
<keyword evidence="2 8" id="KW-0808">Transferase</keyword>
<evidence type="ECO:0000259" key="7">
    <source>
        <dbReference type="Pfam" id="PF00814"/>
    </source>
</evidence>
<evidence type="ECO:0000256" key="4">
    <source>
        <dbReference type="ARBA" id="ARBA00022723"/>
    </source>
</evidence>
<feature type="domain" description="Gcp-like" evidence="7">
    <location>
        <begin position="49"/>
        <end position="163"/>
    </location>
</feature>
<reference evidence="8 9" key="1">
    <citation type="submission" date="2018-09" db="EMBL/GenBank/DDBJ databases">
        <title>Cohnella cavernae sp. nov., isolated from a karst cave.</title>
        <authorList>
            <person name="Zhu H."/>
        </authorList>
    </citation>
    <scope>NUCLEOTIDE SEQUENCE [LARGE SCALE GENOMIC DNA]</scope>
    <source>
        <strain evidence="8 9">K2E09-144</strain>
    </source>
</reference>
<accession>A0A398CPT1</accession>
<comment type="catalytic activity">
    <reaction evidence="6">
        <text>L-threonylcarbamoyladenylate + adenosine(37) in tRNA = N(6)-L-threonylcarbamoyladenosine(37) in tRNA + AMP + H(+)</text>
        <dbReference type="Rhea" id="RHEA:37059"/>
        <dbReference type="Rhea" id="RHEA-COMP:10162"/>
        <dbReference type="Rhea" id="RHEA-COMP:10163"/>
        <dbReference type="ChEBI" id="CHEBI:15378"/>
        <dbReference type="ChEBI" id="CHEBI:73682"/>
        <dbReference type="ChEBI" id="CHEBI:74411"/>
        <dbReference type="ChEBI" id="CHEBI:74418"/>
        <dbReference type="ChEBI" id="CHEBI:456215"/>
        <dbReference type="EC" id="2.3.1.234"/>
    </reaction>
</comment>
<dbReference type="SUPFAM" id="SSF53067">
    <property type="entry name" value="Actin-like ATPase domain"/>
    <property type="match status" value="2"/>
</dbReference>
<dbReference type="EMBL" id="QXJM01000042">
    <property type="protein sequence ID" value="RIE00974.1"/>
    <property type="molecule type" value="Genomic_DNA"/>
</dbReference>
<name>A0A398CPT1_9BACL</name>
<dbReference type="EC" id="2.3.1.234" evidence="1"/>
<keyword evidence="4" id="KW-0479">Metal-binding</keyword>
<sequence length="275" mass="29692">MSERKAIDLGTNTGAERQPVTLLAFDTSTASLSVAVIRDGVAIGASQSFAERNHSVRIVSELKDIMRVSGIGREELDAIAVGQGPGSYTGVRIAVSAAKTLAWTWNKPLIGVSSLEALALGAHDTILLEPGEDERPDSEKRWIVPIMDARRGQVYTARFAAANDGSWERIDNDGIRLIESWAKRLLAEAENEGAGEVWFVGETAPHEAAIRQAADEYGRGRLLPFAMDAGALGRLAERRLSRGEADDVHSFVPNYTQLTEAEVKLLEASRQGGAK</sequence>